<reference evidence="1 2" key="1">
    <citation type="submission" date="2019-08" db="EMBL/GenBank/DDBJ databases">
        <title>Draft genome sequences of two oriental melons (Cucumis melo L. var makuwa).</title>
        <authorList>
            <person name="Kwon S.-Y."/>
        </authorList>
    </citation>
    <scope>NUCLEOTIDE SEQUENCE [LARGE SCALE GENOMIC DNA]</scope>
    <source>
        <strain evidence="2">cv. Chang Bougi</strain>
        <tissue evidence="1">Leaf</tissue>
    </source>
</reference>
<comment type="caution">
    <text evidence="1">The sequence shown here is derived from an EMBL/GenBank/DDBJ whole genome shotgun (WGS) entry which is preliminary data.</text>
</comment>
<evidence type="ECO:0000313" key="2">
    <source>
        <dbReference type="Proteomes" id="UP000321947"/>
    </source>
</evidence>
<dbReference type="Proteomes" id="UP000321947">
    <property type="component" value="Unassembled WGS sequence"/>
</dbReference>
<dbReference type="PANTHER" id="PTHR11439">
    <property type="entry name" value="GAG-POL-RELATED RETROTRANSPOSON"/>
    <property type="match status" value="1"/>
</dbReference>
<proteinExistence type="predicted"/>
<gene>
    <name evidence="1" type="ORF">E5676_scaffold654G00580</name>
</gene>
<protein>
    <submittedName>
        <fullName evidence="1">Retrotransposon protein, putative, unclassified</fullName>
    </submittedName>
</protein>
<evidence type="ECO:0000313" key="1">
    <source>
        <dbReference type="EMBL" id="TYK08442.1"/>
    </source>
</evidence>
<sequence length="191" mass="21473">MDVKSAFLNGYLNEEVYVAQPKGFVILSILSTCISSIKLYMGLSKHIELEFEMSMMGELSCFLGLQIKQKGEVIFISQENRPDIAYVVGICGRYRVDPRTSHLEAVKRILKYIHRTSSSDDKKSTCEGSFFLGNNLISWFNTHAQNISKTPLFDMDSDDLDDVPLVQLLKKTTVLEVTVEMPAIPSVSVHS</sequence>
<dbReference type="AlphaFoldDB" id="A0A5D3CAW6"/>
<dbReference type="PANTHER" id="PTHR11439:SF463">
    <property type="entry name" value="REVERSE TRANSCRIPTASE TY1_COPIA-TYPE DOMAIN-CONTAINING PROTEIN"/>
    <property type="match status" value="1"/>
</dbReference>
<name>A0A5D3CAW6_CUCMM</name>
<accession>A0A5D3CAW6</accession>
<organism evidence="1 2">
    <name type="scientific">Cucumis melo var. makuwa</name>
    <name type="common">Oriental melon</name>
    <dbReference type="NCBI Taxonomy" id="1194695"/>
    <lineage>
        <taxon>Eukaryota</taxon>
        <taxon>Viridiplantae</taxon>
        <taxon>Streptophyta</taxon>
        <taxon>Embryophyta</taxon>
        <taxon>Tracheophyta</taxon>
        <taxon>Spermatophyta</taxon>
        <taxon>Magnoliopsida</taxon>
        <taxon>eudicotyledons</taxon>
        <taxon>Gunneridae</taxon>
        <taxon>Pentapetalae</taxon>
        <taxon>rosids</taxon>
        <taxon>fabids</taxon>
        <taxon>Cucurbitales</taxon>
        <taxon>Cucurbitaceae</taxon>
        <taxon>Benincaseae</taxon>
        <taxon>Cucumis</taxon>
    </lineage>
</organism>
<dbReference type="EMBL" id="SSTD01012824">
    <property type="protein sequence ID" value="TYK08442.1"/>
    <property type="molecule type" value="Genomic_DNA"/>
</dbReference>